<proteinExistence type="predicted"/>
<dbReference type="AlphaFoldDB" id="A0A914ADS8"/>
<keyword evidence="1" id="KW-0732">Signal</keyword>
<reference evidence="2" key="1">
    <citation type="submission" date="2022-11" db="UniProtKB">
        <authorList>
            <consortium name="EnsemblMetazoa"/>
        </authorList>
    </citation>
    <scope>IDENTIFICATION</scope>
</reference>
<evidence type="ECO:0000313" key="2">
    <source>
        <dbReference type="EnsemblMetazoa" id="XP_038061641.1"/>
    </source>
</evidence>
<name>A0A914ADS8_PATMI</name>
<sequence>MHAITLLFCGLVAAVGFYVVDAQHCCYTKPYMIESVSGVIYSDNSVHTEVGIYGRDPNSHTVASDRTATDVNTGAQTRTRIIQKFNHAASTGKVWTIKNETNCSMEEKPLKFRACVSDDFLKIPSFTYGKDGLTVDRYQKITPSLSYTLYYTPDCVLTNAMKVETKADGKTVYLRNYGNFREVDFPCAFDDLFNLPDFCPGDVLKESRRFGEFEQILSASDTDLLL</sequence>
<dbReference type="Proteomes" id="UP000887568">
    <property type="component" value="Unplaced"/>
</dbReference>
<dbReference type="GeneID" id="119732261"/>
<protein>
    <submittedName>
        <fullName evidence="2">Uncharacterized protein</fullName>
    </submittedName>
</protein>
<dbReference type="EnsemblMetazoa" id="XM_038205713.1">
    <property type="protein sequence ID" value="XP_038061641.1"/>
    <property type="gene ID" value="LOC119732261"/>
</dbReference>
<evidence type="ECO:0000256" key="1">
    <source>
        <dbReference type="SAM" id="SignalP"/>
    </source>
</evidence>
<dbReference type="RefSeq" id="XP_038061641.1">
    <property type="nucleotide sequence ID" value="XM_038205713.1"/>
</dbReference>
<evidence type="ECO:0000313" key="3">
    <source>
        <dbReference type="Proteomes" id="UP000887568"/>
    </source>
</evidence>
<feature type="chain" id="PRO_5037263674" evidence="1">
    <location>
        <begin position="23"/>
        <end position="226"/>
    </location>
</feature>
<organism evidence="2 3">
    <name type="scientific">Patiria miniata</name>
    <name type="common">Bat star</name>
    <name type="synonym">Asterina miniata</name>
    <dbReference type="NCBI Taxonomy" id="46514"/>
    <lineage>
        <taxon>Eukaryota</taxon>
        <taxon>Metazoa</taxon>
        <taxon>Echinodermata</taxon>
        <taxon>Eleutherozoa</taxon>
        <taxon>Asterozoa</taxon>
        <taxon>Asteroidea</taxon>
        <taxon>Valvatacea</taxon>
        <taxon>Valvatida</taxon>
        <taxon>Asterinidae</taxon>
        <taxon>Patiria</taxon>
    </lineage>
</organism>
<keyword evidence="3" id="KW-1185">Reference proteome</keyword>
<feature type="signal peptide" evidence="1">
    <location>
        <begin position="1"/>
        <end position="22"/>
    </location>
</feature>
<accession>A0A914ADS8</accession>
<dbReference type="OMA" id="DEWFEYT"/>